<reference evidence="1" key="2">
    <citation type="submission" date="2020-03" db="EMBL/GenBank/DDBJ databases">
        <title>Walnut 2.0.</title>
        <authorList>
            <person name="Marrano A."/>
            <person name="Britton M."/>
            <person name="Zimin A.V."/>
            <person name="Zaini P.A."/>
            <person name="Workman R."/>
            <person name="Puiu D."/>
            <person name="Bianco L."/>
            <person name="Allen B.J."/>
            <person name="Troggio M."/>
            <person name="Leslie C.A."/>
            <person name="Timp W."/>
            <person name="Dendekar A."/>
            <person name="Salzberg S.L."/>
            <person name="Neale D.B."/>
        </authorList>
    </citation>
    <scope>NUCLEOTIDE SEQUENCE</scope>
    <source>
        <tissue evidence="1">Leaves</tissue>
    </source>
</reference>
<sequence>MYALVDFSLHIFFGCFREVKIKYGCALVCFDEVNLRWRSLLNVCTKRICFGVKFGCMGSVCKACAIVAGSYIGAVLKLQTKHGGHRMYSCRLPIYLDGHIFLSCFGLMDGKG</sequence>
<protein>
    <submittedName>
        <fullName evidence="1">Uncharacterized protein</fullName>
    </submittedName>
</protein>
<dbReference type="Gramene" id="Jr01_23970_p1">
    <property type="protein sequence ID" value="cds.Jr01_23970_p1"/>
    <property type="gene ID" value="Jr01_23970"/>
</dbReference>
<dbReference type="AlphaFoldDB" id="A0A833YC22"/>
<proteinExistence type="predicted"/>
<accession>A0A833YC22</accession>
<evidence type="ECO:0000313" key="1">
    <source>
        <dbReference type="EMBL" id="KAF5481576.1"/>
    </source>
</evidence>
<comment type="caution">
    <text evidence="1">The sequence shown here is derived from an EMBL/GenBank/DDBJ whole genome shotgun (WGS) entry which is preliminary data.</text>
</comment>
<dbReference type="EMBL" id="LIHL02000001">
    <property type="protein sequence ID" value="KAF5481576.1"/>
    <property type="molecule type" value="Genomic_DNA"/>
</dbReference>
<dbReference type="Proteomes" id="UP000619265">
    <property type="component" value="Unassembled WGS sequence"/>
</dbReference>
<organism evidence="1 2">
    <name type="scientific">Juglans regia</name>
    <name type="common">English walnut</name>
    <dbReference type="NCBI Taxonomy" id="51240"/>
    <lineage>
        <taxon>Eukaryota</taxon>
        <taxon>Viridiplantae</taxon>
        <taxon>Streptophyta</taxon>
        <taxon>Embryophyta</taxon>
        <taxon>Tracheophyta</taxon>
        <taxon>Spermatophyta</taxon>
        <taxon>Magnoliopsida</taxon>
        <taxon>eudicotyledons</taxon>
        <taxon>Gunneridae</taxon>
        <taxon>Pentapetalae</taxon>
        <taxon>rosids</taxon>
        <taxon>fabids</taxon>
        <taxon>Fagales</taxon>
        <taxon>Juglandaceae</taxon>
        <taxon>Juglans</taxon>
    </lineage>
</organism>
<reference evidence="1" key="1">
    <citation type="submission" date="2015-10" db="EMBL/GenBank/DDBJ databases">
        <authorList>
            <person name="Martinez-Garcia P.J."/>
            <person name="Crepeau M.W."/>
            <person name="Puiu D."/>
            <person name="Gonzalez-Ibeas D."/>
            <person name="Whalen J."/>
            <person name="Stevens K."/>
            <person name="Paul R."/>
            <person name="Butterfield T."/>
            <person name="Britton M."/>
            <person name="Reagan R."/>
            <person name="Chakraborty S."/>
            <person name="Walawage S.L."/>
            <person name="Vasquez-Gross H.A."/>
            <person name="Cardeno C."/>
            <person name="Famula R."/>
            <person name="Pratt K."/>
            <person name="Kuruganti S."/>
            <person name="Aradhya M.K."/>
            <person name="Leslie C.A."/>
            <person name="Dandekar A.M."/>
            <person name="Salzberg S.L."/>
            <person name="Wegrzyn J.L."/>
            <person name="Langley C.H."/>
            <person name="Neale D.B."/>
        </authorList>
    </citation>
    <scope>NUCLEOTIDE SEQUENCE</scope>
    <source>
        <tissue evidence="1">Leaves</tissue>
    </source>
</reference>
<gene>
    <name evidence="1" type="ORF">F2P56_002216</name>
</gene>
<evidence type="ECO:0000313" key="2">
    <source>
        <dbReference type="Proteomes" id="UP000619265"/>
    </source>
</evidence>
<name>A0A833YC22_JUGRE</name>